<protein>
    <submittedName>
        <fullName evidence="1">Uncharacterized protein</fullName>
    </submittedName>
</protein>
<evidence type="ECO:0000313" key="1">
    <source>
        <dbReference type="EMBL" id="SHJ90269.1"/>
    </source>
</evidence>
<organism evidence="1 2">
    <name type="scientific">Alicyclobacillus tolerans</name>
    <dbReference type="NCBI Taxonomy" id="90970"/>
    <lineage>
        <taxon>Bacteria</taxon>
        <taxon>Bacillati</taxon>
        <taxon>Bacillota</taxon>
        <taxon>Bacilli</taxon>
        <taxon>Bacillales</taxon>
        <taxon>Alicyclobacillaceae</taxon>
        <taxon>Alicyclobacillus</taxon>
    </lineage>
</organism>
<dbReference type="STRING" id="1830138.SAMN05443507_10569"/>
<name>A0A1M6N3I8_9BACL</name>
<dbReference type="EMBL" id="FRAF01000005">
    <property type="protein sequence ID" value="SHJ90269.1"/>
    <property type="molecule type" value="Genomic_DNA"/>
</dbReference>
<dbReference type="RefSeq" id="WP_072873313.1">
    <property type="nucleotide sequence ID" value="NZ_FRAF01000005.1"/>
</dbReference>
<keyword evidence="2" id="KW-1185">Reference proteome</keyword>
<reference evidence="2" key="1">
    <citation type="submission" date="2016-11" db="EMBL/GenBank/DDBJ databases">
        <authorList>
            <person name="Varghese N."/>
            <person name="Submissions S."/>
        </authorList>
    </citation>
    <scope>NUCLEOTIDE SEQUENCE [LARGE SCALE GENOMIC DNA]</scope>
    <source>
        <strain evidence="2">USBA-503</strain>
    </source>
</reference>
<proteinExistence type="predicted"/>
<evidence type="ECO:0000313" key="2">
    <source>
        <dbReference type="Proteomes" id="UP000184016"/>
    </source>
</evidence>
<sequence>MDIQRLAENVLEDLEHSKTSGHHHKTEKSSLDVAMERVLKQMIEPQAAEPTKKPEEQSLASQAATVLRQLAQTHEIAPIQTEVAATSNVDTDDVQHFLSLLLEDVERMTEEHRTEPLAHQPFVSSSLNETPVASASNVSSGVKRVPVNRHPFRLVSQGLQSGKLDDWIQRFYKLHEETRVLGWMAYQNGHSIASDRDYDEEIEIVLLQYLQTLQNLQQQIEGMNLDKSSIHSVQGQINFYWMEDNMVLIVFTDSDHHERDWLQDLLSAPVAATVAHGQ</sequence>
<dbReference type="Proteomes" id="UP000184016">
    <property type="component" value="Unassembled WGS sequence"/>
</dbReference>
<accession>A0A1M6N3I8</accession>
<dbReference type="AlphaFoldDB" id="A0A1M6N3I8"/>
<gene>
    <name evidence="1" type="ORF">SAMN05443507_10569</name>
</gene>